<dbReference type="SUPFAM" id="SSF54862">
    <property type="entry name" value="4Fe-4S ferredoxins"/>
    <property type="match status" value="1"/>
</dbReference>
<protein>
    <submittedName>
        <fullName evidence="3">Formylmethanofuran dehydrogenase subunit H FwdH</fullName>
    </submittedName>
    <submittedName>
        <fullName evidence="4">Tungsten formylmethanofuran dehydrogenase subunit H</fullName>
    </submittedName>
</protein>
<dbReference type="GeneID" id="26738362"/>
<feature type="domain" description="4Fe-4S ferredoxin-type" evidence="2">
    <location>
        <begin position="124"/>
        <end position="149"/>
    </location>
</feature>
<dbReference type="OrthoDB" id="23833at2157"/>
<dbReference type="Gene3D" id="3.30.70.20">
    <property type="match status" value="1"/>
</dbReference>
<dbReference type="InterPro" id="IPR017900">
    <property type="entry name" value="4Fe4S_Fe_S_CS"/>
</dbReference>
<dbReference type="Proteomes" id="UP000062768">
    <property type="component" value="Chromosome I"/>
</dbReference>
<feature type="domain" description="4Fe-4S ferredoxin-type" evidence="2">
    <location>
        <begin position="92"/>
        <end position="120"/>
    </location>
</feature>
<dbReference type="KEGG" id="mfc:BRM9_0128"/>
<feature type="domain" description="HTH cro/C1-type" evidence="1">
    <location>
        <begin position="24"/>
        <end position="46"/>
    </location>
</feature>
<reference evidence="4" key="2">
    <citation type="submission" date="2014-08" db="EMBL/GenBank/DDBJ databases">
        <authorList>
            <person name="Wibberg D."/>
        </authorList>
    </citation>
    <scope>NUCLEOTIDE SEQUENCE</scope>
</reference>
<keyword evidence="7" id="KW-1185">Reference proteome</keyword>
<evidence type="ECO:0000313" key="4">
    <source>
        <dbReference type="EMBL" id="CEA13784.1"/>
    </source>
</evidence>
<dbReference type="Pfam" id="PF01381">
    <property type="entry name" value="HTH_3"/>
    <property type="match status" value="1"/>
</dbReference>
<dbReference type="PROSITE" id="PS00198">
    <property type="entry name" value="4FE4S_FER_1"/>
    <property type="match status" value="1"/>
</dbReference>
<dbReference type="Gene3D" id="1.10.260.40">
    <property type="entry name" value="lambda repressor-like DNA-binding domains"/>
    <property type="match status" value="1"/>
</dbReference>
<organism evidence="3 6">
    <name type="scientific">Methanobacterium formicicum</name>
    <dbReference type="NCBI Taxonomy" id="2162"/>
    <lineage>
        <taxon>Archaea</taxon>
        <taxon>Methanobacteriati</taxon>
        <taxon>Methanobacteriota</taxon>
        <taxon>Methanomada group</taxon>
        <taxon>Methanobacteria</taxon>
        <taxon>Methanobacteriales</taxon>
        <taxon>Methanobacteriaceae</taxon>
        <taxon>Methanobacterium</taxon>
    </lineage>
</organism>
<reference evidence="3" key="1">
    <citation type="submission" date="2013-12" db="EMBL/GenBank/DDBJ databases">
        <title>The complete genome sequence of Methanobacterium sp. BRM9.</title>
        <authorList>
            <consortium name="Pastoral Greenhouse Gas Research Consortium"/>
            <person name="Kelly W.J."/>
            <person name="Leahy S.C."/>
            <person name="Perry R."/>
            <person name="Li D."/>
            <person name="Altermann E."/>
            <person name="Lambie S.C."/>
            <person name="Attwood G.T."/>
        </authorList>
    </citation>
    <scope>NUCLEOTIDE SEQUENCE [LARGE SCALE GENOMIC DNA]</scope>
    <source>
        <strain evidence="3">BRM9</strain>
    </source>
</reference>
<dbReference type="PROSITE" id="PS50943">
    <property type="entry name" value="HTH_CROC1"/>
    <property type="match status" value="1"/>
</dbReference>
<dbReference type="EMBL" id="LN515531">
    <property type="protein sequence ID" value="CEA13784.1"/>
    <property type="molecule type" value="Genomic_DNA"/>
</dbReference>
<gene>
    <name evidence="3" type="primary">fwdH</name>
    <name evidence="3" type="ORF">BRM9_0128</name>
    <name evidence="4" type="ORF">DSM1535_1451</name>
    <name evidence="5" type="ORF">MB9_0092</name>
</gene>
<evidence type="ECO:0000313" key="3">
    <source>
        <dbReference type="EMBL" id="AIS30959.1"/>
    </source>
</evidence>
<dbReference type="GO" id="GO:0003677">
    <property type="term" value="F:DNA binding"/>
    <property type="evidence" value="ECO:0007669"/>
    <property type="project" value="InterPro"/>
</dbReference>
<dbReference type="InterPro" id="IPR001387">
    <property type="entry name" value="Cro/C1-type_HTH"/>
</dbReference>
<dbReference type="PROSITE" id="PS51379">
    <property type="entry name" value="4FE4S_FER_2"/>
    <property type="match status" value="2"/>
</dbReference>
<dbReference type="GO" id="GO:0016491">
    <property type="term" value="F:oxidoreductase activity"/>
    <property type="evidence" value="ECO:0007669"/>
    <property type="project" value="UniProtKB-ARBA"/>
</dbReference>
<dbReference type="EMBL" id="LN734822">
    <property type="protein sequence ID" value="CEL23748.1"/>
    <property type="molecule type" value="Genomic_DNA"/>
</dbReference>
<sequence>MPKHIASGLKYLAAVKLREQGYFQKDIAEKLGMDRSTVSHYLNGRNLSWSSIEVAEAVTGCCNRDFLYMTYSLTGNIDNTRTIVGILIEDEFQAKVKDSCIGCGVCVDACLMNNIAIKDLKCNIDTADCCGCLECQLNCPTNSIQVLEVENFNK</sequence>
<accession>A0A089ZUM8</accession>
<evidence type="ECO:0000259" key="2">
    <source>
        <dbReference type="PROSITE" id="PS51379"/>
    </source>
</evidence>
<dbReference type="STRING" id="2162.BRM9_0128"/>
<evidence type="ECO:0000313" key="7">
    <source>
        <dbReference type="Proteomes" id="UP000062768"/>
    </source>
</evidence>
<dbReference type="EMBL" id="CP006933">
    <property type="protein sequence ID" value="AIS30959.1"/>
    <property type="molecule type" value="Genomic_DNA"/>
</dbReference>
<dbReference type="AlphaFoldDB" id="A0A089ZUM8"/>
<reference evidence="5" key="3">
    <citation type="submission" date="2014-09" db="EMBL/GenBank/DDBJ databases">
        <authorList>
            <person name="Bishop-Lilly K.A."/>
            <person name="Broomall S.M."/>
            <person name="Chain P.S."/>
            <person name="Chertkov O."/>
            <person name="Coyne S.R."/>
            <person name="Daligault H.E."/>
            <person name="Davenport K.W."/>
            <person name="Erkkila T."/>
            <person name="Frey K.G."/>
            <person name="Gibbons H.S."/>
            <person name="Gu W."/>
            <person name="Jaissle J."/>
            <person name="Johnson S.L."/>
            <person name="Koroleva G.I."/>
            <person name="Ladner J.T."/>
            <person name="Lo C.-C."/>
            <person name="Minogue T.D."/>
            <person name="Munk C."/>
            <person name="Palacios G.F."/>
            <person name="Redden C.L."/>
            <person name="Rosenzweig C.N."/>
            <person name="Scholz M.B."/>
            <person name="Teshima H."/>
            <person name="Xu Y."/>
        </authorList>
    </citation>
    <scope>NUCLEOTIDE SEQUENCE</scope>
    <source>
        <strain evidence="5">Mb9</strain>
    </source>
</reference>
<dbReference type="InterPro" id="IPR010982">
    <property type="entry name" value="Lambda_DNA-bd_dom_sf"/>
</dbReference>
<dbReference type="PATRIC" id="fig|2162.10.peg.93"/>
<dbReference type="KEGG" id="mfi:DSM1535_1451"/>
<dbReference type="SUPFAM" id="SSF47413">
    <property type="entry name" value="lambda repressor-like DNA-binding domains"/>
    <property type="match status" value="1"/>
</dbReference>
<dbReference type="Pfam" id="PF12838">
    <property type="entry name" value="Fer4_7"/>
    <property type="match status" value="1"/>
</dbReference>
<dbReference type="RefSeq" id="WP_048072957.1">
    <property type="nucleotide sequence ID" value="NZ_CALCVY010000146.1"/>
</dbReference>
<proteinExistence type="predicted"/>
<evidence type="ECO:0000259" key="1">
    <source>
        <dbReference type="PROSITE" id="PS50943"/>
    </source>
</evidence>
<dbReference type="InterPro" id="IPR017896">
    <property type="entry name" value="4Fe4S_Fe-S-bd"/>
</dbReference>
<dbReference type="Proteomes" id="UP000029661">
    <property type="component" value="Chromosome"/>
</dbReference>
<dbReference type="CDD" id="cd00093">
    <property type="entry name" value="HTH_XRE"/>
    <property type="match status" value="1"/>
</dbReference>
<evidence type="ECO:0000313" key="6">
    <source>
        <dbReference type="Proteomes" id="UP000029661"/>
    </source>
</evidence>
<name>A0A089ZUM8_METFO</name>
<evidence type="ECO:0000313" key="5">
    <source>
        <dbReference type="EMBL" id="CEL23748.1"/>
    </source>
</evidence>